<dbReference type="Pfam" id="PF25613">
    <property type="entry name" value="DUF7941"/>
    <property type="match status" value="1"/>
</dbReference>
<protein>
    <submittedName>
        <fullName evidence="1">Virion structural protein</fullName>
    </submittedName>
</protein>
<dbReference type="EMBL" id="KU886224">
    <property type="protein sequence ID" value="ANH51790.1"/>
    <property type="molecule type" value="Genomic_DNA"/>
</dbReference>
<dbReference type="InterPro" id="IPR057701">
    <property type="entry name" value="DUF7941"/>
</dbReference>
<name>A0A173GDU2_9CAUD</name>
<reference evidence="1 2" key="1">
    <citation type="submission" date="2016-03" db="EMBL/GenBank/DDBJ databases">
        <authorList>
            <person name="Sharma R."/>
            <person name="Esplin I.N.D."/>
            <person name="Berg J.A."/>
            <person name="Jensen G.L."/>
            <person name="Keele B.R."/>
            <person name="Ward M.E.H."/>
            <person name="Breakwell D.P."/>
            <person name="Hope S."/>
            <person name="Grose J.H."/>
        </authorList>
    </citation>
    <scope>NUCLEOTIDE SEQUENCE [LARGE SCALE GENOMIC DNA]</scope>
</reference>
<evidence type="ECO:0000313" key="1">
    <source>
        <dbReference type="EMBL" id="ANH51790.1"/>
    </source>
</evidence>
<dbReference type="Proteomes" id="UP000222079">
    <property type="component" value="Segment"/>
</dbReference>
<proteinExistence type="predicted"/>
<evidence type="ECO:0000313" key="2">
    <source>
        <dbReference type="Proteomes" id="UP000222079"/>
    </source>
</evidence>
<keyword evidence="2" id="KW-1185">Reference proteome</keyword>
<sequence>MLQRILQKTANEIIVEPFNLAFNTNLKAANFELKDVGPATGGKDTQATLSVIDTTSGYKGERPFTYDRLDATELFYGVPKFFPMGSADIDEYSVVGMLALRYGLKLDINHIANVAITAGKAVVTFADSSPIIKGSVQFDFYDEAIDLEELIADPEIGVLEMPERTEKPNVTYYSYAHDMTYCKAFVPGMAVGSLATQELADAVASITGDPWVLADGTTTEYNLAGAELVYNGNTTTANAQGYPVNDEYAMVALFKLTDSCNNFSGLLMVNMN</sequence>
<gene>
    <name evidence="1" type="ORF">RAY_9</name>
</gene>
<organism evidence="1 2">
    <name type="scientific">Erwinia phage vB_EamM_RAY</name>
    <dbReference type="NCBI Taxonomy" id="1815987"/>
    <lineage>
        <taxon>Viruses</taxon>
        <taxon>Duplodnaviria</taxon>
        <taxon>Heunggongvirae</taxon>
        <taxon>Uroviricota</taxon>
        <taxon>Caudoviricetes</taxon>
        <taxon>Chimalliviridae</taxon>
        <taxon>Agricanvirus</taxon>
        <taxon>Agricanvirus ray</taxon>
    </lineage>
</organism>
<accession>A0A173GDU2</accession>